<name>A0A1F8F9L0_9BACT</name>
<accession>A0A1F8F9L0</accession>
<evidence type="ECO:0000313" key="3">
    <source>
        <dbReference type="Proteomes" id="UP000178908"/>
    </source>
</evidence>
<reference evidence="2 3" key="1">
    <citation type="journal article" date="2016" name="Nat. Commun.">
        <title>Thousands of microbial genomes shed light on interconnected biogeochemical processes in an aquifer system.</title>
        <authorList>
            <person name="Anantharaman K."/>
            <person name="Brown C.T."/>
            <person name="Hug L.A."/>
            <person name="Sharon I."/>
            <person name="Castelle C.J."/>
            <person name="Probst A.J."/>
            <person name="Thomas B.C."/>
            <person name="Singh A."/>
            <person name="Wilkins M.J."/>
            <person name="Karaoz U."/>
            <person name="Brodie E.L."/>
            <person name="Williams K.H."/>
            <person name="Hubbard S.S."/>
            <person name="Banfield J.F."/>
        </authorList>
    </citation>
    <scope>NUCLEOTIDE SEQUENCE [LARGE SCALE GENOMIC DNA]</scope>
</reference>
<keyword evidence="1" id="KW-0812">Transmembrane</keyword>
<proteinExistence type="predicted"/>
<feature type="transmembrane region" description="Helical" evidence="1">
    <location>
        <begin position="27"/>
        <end position="45"/>
    </location>
</feature>
<keyword evidence="1" id="KW-1133">Transmembrane helix</keyword>
<organism evidence="2 3">
    <name type="scientific">Candidatus Yanofskybacteria bacterium RIFCSPHIGHO2_02_FULL_39_10</name>
    <dbReference type="NCBI Taxonomy" id="1802674"/>
    <lineage>
        <taxon>Bacteria</taxon>
        <taxon>Candidatus Yanofskyibacteriota</taxon>
    </lineage>
</organism>
<comment type="caution">
    <text evidence="2">The sequence shown here is derived from an EMBL/GenBank/DDBJ whole genome shotgun (WGS) entry which is preliminary data.</text>
</comment>
<dbReference type="Proteomes" id="UP000178908">
    <property type="component" value="Unassembled WGS sequence"/>
</dbReference>
<sequence length="148" mass="17040">MEISLPGMDNQTVAKRYRTELSSVKDLIFYFLIVWTAVLLGLSWFDFLSIKFEVSEALVTSYLILLGVYIVHKETSRWTGVKLNIKPGELFVYVWWISLLAILILGFFLHREVSPSIRFLSYEVLGAFLLSEISKSFNAFKKTSGQED</sequence>
<evidence type="ECO:0000256" key="1">
    <source>
        <dbReference type="SAM" id="Phobius"/>
    </source>
</evidence>
<dbReference type="EMBL" id="MGJO01000037">
    <property type="protein sequence ID" value="OGN08936.1"/>
    <property type="molecule type" value="Genomic_DNA"/>
</dbReference>
<feature type="transmembrane region" description="Helical" evidence="1">
    <location>
        <begin position="52"/>
        <end position="70"/>
    </location>
</feature>
<protein>
    <submittedName>
        <fullName evidence="2">Uncharacterized protein</fullName>
    </submittedName>
</protein>
<keyword evidence="1" id="KW-0472">Membrane</keyword>
<evidence type="ECO:0000313" key="2">
    <source>
        <dbReference type="EMBL" id="OGN08936.1"/>
    </source>
</evidence>
<gene>
    <name evidence="2" type="ORF">A3C61_02680</name>
</gene>
<dbReference type="AlphaFoldDB" id="A0A1F8F9L0"/>
<feature type="transmembrane region" description="Helical" evidence="1">
    <location>
        <begin position="90"/>
        <end position="109"/>
    </location>
</feature>